<reference evidence="2 3" key="1">
    <citation type="submission" date="2016-07" db="EMBL/GenBank/DDBJ databases">
        <title>Multiple horizontal gene transfer events from other fungi enriched the ability of initially mycotrophic Trichoderma (Ascomycota) to feed on dead plant biomass.</title>
        <authorList>
            <consortium name="DOE Joint Genome Institute"/>
            <person name="Aerts A."/>
            <person name="Atanasova L."/>
            <person name="Chenthamara K."/>
            <person name="Zhang J."/>
            <person name="Grujic M."/>
            <person name="Henrissat B."/>
            <person name="Kuo A."/>
            <person name="Salamov A."/>
            <person name="Lipzen A."/>
            <person name="Labutti K."/>
            <person name="Barry K."/>
            <person name="Miao Y."/>
            <person name="Rahimi M.J."/>
            <person name="Shen Q."/>
            <person name="Grigoriev I.V."/>
            <person name="Kubicek C.P."/>
            <person name="Druzhinina I.S."/>
        </authorList>
    </citation>
    <scope>NUCLEOTIDE SEQUENCE [LARGE SCALE GENOMIC DNA]</scope>
    <source>
        <strain evidence="2 3">ATCC 18648</strain>
    </source>
</reference>
<keyword evidence="3" id="KW-1185">Reference proteome</keyword>
<evidence type="ECO:0000313" key="3">
    <source>
        <dbReference type="Proteomes" id="UP000240760"/>
    </source>
</evidence>
<feature type="chain" id="PRO_5015648788" description="Secreted protein" evidence="1">
    <location>
        <begin position="21"/>
        <end position="114"/>
    </location>
</feature>
<gene>
    <name evidence="2" type="ORF">M440DRAFT_1396231</name>
</gene>
<dbReference type="EMBL" id="KZ679126">
    <property type="protein sequence ID" value="PTB81073.1"/>
    <property type="molecule type" value="Genomic_DNA"/>
</dbReference>
<protein>
    <recommendedName>
        <fullName evidence="4">Secreted protein</fullName>
    </recommendedName>
</protein>
<accession>A0A2T4CHP1</accession>
<dbReference type="Proteomes" id="UP000240760">
    <property type="component" value="Unassembled WGS sequence"/>
</dbReference>
<proteinExistence type="predicted"/>
<feature type="signal peptide" evidence="1">
    <location>
        <begin position="1"/>
        <end position="20"/>
    </location>
</feature>
<keyword evidence="1" id="KW-0732">Signal</keyword>
<evidence type="ECO:0008006" key="4">
    <source>
        <dbReference type="Google" id="ProtNLM"/>
    </source>
</evidence>
<dbReference type="AlphaFoldDB" id="A0A2T4CHP1"/>
<sequence length="114" mass="12763">MLTCVIQQLLLILLLHTVLGHGMTACTNSHRLRDAASSRRPMQEDGIGVEWTNLVMSNRIIPQLLLTRLKPSTATTADSNSQPQHLRTSSISSDLVLMKQQQRLLWTVLNACME</sequence>
<evidence type="ECO:0000313" key="2">
    <source>
        <dbReference type="EMBL" id="PTB81073.1"/>
    </source>
</evidence>
<name>A0A2T4CHP1_TRILO</name>
<organism evidence="2 3">
    <name type="scientific">Trichoderma longibrachiatum ATCC 18648</name>
    <dbReference type="NCBI Taxonomy" id="983965"/>
    <lineage>
        <taxon>Eukaryota</taxon>
        <taxon>Fungi</taxon>
        <taxon>Dikarya</taxon>
        <taxon>Ascomycota</taxon>
        <taxon>Pezizomycotina</taxon>
        <taxon>Sordariomycetes</taxon>
        <taxon>Hypocreomycetidae</taxon>
        <taxon>Hypocreales</taxon>
        <taxon>Hypocreaceae</taxon>
        <taxon>Trichoderma</taxon>
    </lineage>
</organism>
<evidence type="ECO:0000256" key="1">
    <source>
        <dbReference type="SAM" id="SignalP"/>
    </source>
</evidence>